<feature type="domain" description="RelA/SpoT" evidence="1">
    <location>
        <begin position="47"/>
        <end position="169"/>
    </location>
</feature>
<protein>
    <recommendedName>
        <fullName evidence="1">RelA/SpoT domain-containing protein</fullName>
    </recommendedName>
</protein>
<dbReference type="Pfam" id="PF04607">
    <property type="entry name" value="RelA_SpoT"/>
    <property type="match status" value="1"/>
</dbReference>
<evidence type="ECO:0000259" key="1">
    <source>
        <dbReference type="SMART" id="SM00954"/>
    </source>
</evidence>
<dbReference type="EMBL" id="LCAW01000017">
    <property type="protein sequence ID" value="KKR98465.1"/>
    <property type="molecule type" value="Genomic_DNA"/>
</dbReference>
<dbReference type="GO" id="GO:0015969">
    <property type="term" value="P:guanosine tetraphosphate metabolic process"/>
    <property type="evidence" value="ECO:0007669"/>
    <property type="project" value="InterPro"/>
</dbReference>
<name>A0A0G0XNT3_9BACT</name>
<accession>A0A0G0XNT3</accession>
<dbReference type="AlphaFoldDB" id="A0A0G0XNT3"/>
<dbReference type="Gene3D" id="3.30.460.10">
    <property type="entry name" value="Beta Polymerase, domain 2"/>
    <property type="match status" value="1"/>
</dbReference>
<dbReference type="SUPFAM" id="SSF81301">
    <property type="entry name" value="Nucleotidyltransferase"/>
    <property type="match status" value="1"/>
</dbReference>
<comment type="caution">
    <text evidence="2">The sequence shown here is derived from an EMBL/GenBank/DDBJ whole genome shotgun (WGS) entry which is preliminary data.</text>
</comment>
<sequence length="289" mass="33671">MGKRETKIESLMTEYNTELYGRFASTIKFLLEQLLSQNGFRTQFVAARAKDIASLKKKIKNNGAYSKMKSITELDDLAGCRIIFYIEKDIERVTPLIRKDFKVINHKLRYSTDSYNATHIIVSLKKDRLKLTEYSAFTNLKCEIQLTTVLHHAWAELEHDVIYKPDQDLFEFAPEVFESIKGRFTDVMEKHIKEAQRSFDYIFEELEKLKQGKKVFDKTFVTSIEDATSNNAIHERLKLLSQYIQQYGDKTPPEIDIVKILRVALEKAKSLPVEPVKTLWGMFPNPIFN</sequence>
<gene>
    <name evidence="2" type="ORF">UU50_C0017G0024</name>
</gene>
<dbReference type="PANTHER" id="PTHR41773:SF1">
    <property type="entry name" value="RELA_SPOT DOMAIN-CONTAINING PROTEIN"/>
    <property type="match status" value="1"/>
</dbReference>
<proteinExistence type="predicted"/>
<dbReference type="PANTHER" id="PTHR41773">
    <property type="entry name" value="GTP PYROPHOSPHATASE-RELATED"/>
    <property type="match status" value="1"/>
</dbReference>
<dbReference type="InterPro" id="IPR043519">
    <property type="entry name" value="NT_sf"/>
</dbReference>
<dbReference type="CDD" id="cd05399">
    <property type="entry name" value="NT_Rel-Spo_like"/>
    <property type="match status" value="1"/>
</dbReference>
<organism evidence="2 3">
    <name type="scientific">Candidatus Uhrbacteria bacterium GW2011_GWC1_41_20</name>
    <dbReference type="NCBI Taxonomy" id="1618983"/>
    <lineage>
        <taxon>Bacteria</taxon>
        <taxon>Candidatus Uhriibacteriota</taxon>
    </lineage>
</organism>
<reference evidence="2 3" key="1">
    <citation type="journal article" date="2015" name="Nature">
        <title>rRNA introns, odd ribosomes, and small enigmatic genomes across a large radiation of phyla.</title>
        <authorList>
            <person name="Brown C.T."/>
            <person name="Hug L.A."/>
            <person name="Thomas B.C."/>
            <person name="Sharon I."/>
            <person name="Castelle C.J."/>
            <person name="Singh A."/>
            <person name="Wilkins M.J."/>
            <person name="Williams K.H."/>
            <person name="Banfield J.F."/>
        </authorList>
    </citation>
    <scope>NUCLEOTIDE SEQUENCE [LARGE SCALE GENOMIC DNA]</scope>
</reference>
<dbReference type="SMART" id="SM00954">
    <property type="entry name" value="RelA_SpoT"/>
    <property type="match status" value="1"/>
</dbReference>
<dbReference type="InterPro" id="IPR007685">
    <property type="entry name" value="RelA_SpoT"/>
</dbReference>
<evidence type="ECO:0000313" key="3">
    <source>
        <dbReference type="Proteomes" id="UP000033930"/>
    </source>
</evidence>
<dbReference type="Proteomes" id="UP000033930">
    <property type="component" value="Unassembled WGS sequence"/>
</dbReference>
<evidence type="ECO:0000313" key="2">
    <source>
        <dbReference type="EMBL" id="KKR98465.1"/>
    </source>
</evidence>